<dbReference type="SUPFAM" id="SSF55021">
    <property type="entry name" value="ACT-like"/>
    <property type="match status" value="1"/>
</dbReference>
<keyword evidence="4" id="KW-0547">Nucleotide-binding</keyword>
<dbReference type="RefSeq" id="WP_231517066.1">
    <property type="nucleotide sequence ID" value="NZ_JMQN01000047.1"/>
</dbReference>
<evidence type="ECO:0000259" key="8">
    <source>
        <dbReference type="Pfam" id="PF00696"/>
    </source>
</evidence>
<dbReference type="Gene3D" id="3.40.1160.10">
    <property type="entry name" value="Acetylglutamate kinase-like"/>
    <property type="match status" value="1"/>
</dbReference>
<feature type="domain" description="Aspartokinase ACT" evidence="9">
    <location>
        <begin position="414"/>
        <end position="473"/>
    </location>
</feature>
<dbReference type="InterPro" id="IPR054352">
    <property type="entry name" value="ACT_Aspartokinase"/>
</dbReference>
<keyword evidence="11" id="KW-1185">Reference proteome</keyword>
<reference evidence="10 11" key="1">
    <citation type="submission" date="2014-04" db="EMBL/GenBank/DDBJ databases">
        <title>Marinobacterium kochiensis sp. nov., isolated from sediment sample collected from Kochi backwaters in Kerala, India.</title>
        <authorList>
            <person name="Singh A."/>
            <person name="Pinnaka A.K."/>
        </authorList>
    </citation>
    <scope>NUCLEOTIDE SEQUENCE [LARGE SCALE GENOMIC DNA]</scope>
    <source>
        <strain evidence="10 11">AK27</strain>
    </source>
</reference>
<keyword evidence="6" id="KW-0067">ATP-binding</keyword>
<evidence type="ECO:0000313" key="10">
    <source>
        <dbReference type="EMBL" id="KEA62759.1"/>
    </source>
</evidence>
<dbReference type="Pfam" id="PF00696">
    <property type="entry name" value="AA_kinase"/>
    <property type="match status" value="1"/>
</dbReference>
<dbReference type="GO" id="GO:0004072">
    <property type="term" value="F:aspartate kinase activity"/>
    <property type="evidence" value="ECO:0007669"/>
    <property type="project" value="UniProtKB-EC"/>
</dbReference>
<dbReference type="GO" id="GO:0005524">
    <property type="term" value="F:ATP binding"/>
    <property type="evidence" value="ECO:0007669"/>
    <property type="project" value="UniProtKB-KW"/>
</dbReference>
<evidence type="ECO:0000259" key="9">
    <source>
        <dbReference type="Pfam" id="PF22468"/>
    </source>
</evidence>
<dbReference type="InterPro" id="IPR001048">
    <property type="entry name" value="Asp/Glu/Uridylate_kinase"/>
</dbReference>
<dbReference type="eggNOG" id="COG0527">
    <property type="taxonomic scope" value="Bacteria"/>
</dbReference>
<name>A0A081FW54_9GAMM</name>
<evidence type="ECO:0000256" key="2">
    <source>
        <dbReference type="ARBA" id="ARBA00013059"/>
    </source>
</evidence>
<evidence type="ECO:0000256" key="1">
    <source>
        <dbReference type="ARBA" id="ARBA00010122"/>
    </source>
</evidence>
<evidence type="ECO:0000256" key="6">
    <source>
        <dbReference type="ARBA" id="ARBA00022840"/>
    </source>
</evidence>
<dbReference type="GO" id="GO:0009090">
    <property type="term" value="P:homoserine biosynthetic process"/>
    <property type="evidence" value="ECO:0007669"/>
    <property type="project" value="TreeGrafter"/>
</dbReference>
<dbReference type="Pfam" id="PF22468">
    <property type="entry name" value="ACT_9"/>
    <property type="match status" value="1"/>
</dbReference>
<sequence>MPEQERANTGLHSVEKIGGTSMSRFTELMDTILIGGRKGSDLYQRIFVVSAYGGMTNLLLEHKKTGEPGVYGRFANGEQEASWHESLDTVKQRMLEINASLFDDGETLRQADAFISERIQGARSCMQNLQALCRYGHFQLTDHLMRVREMLAAIGEAHSAHNTVLALTAAGVNARLVDLSGWHEPEPRPFEEMLEHHLEGIDLAEELPIVTGYTHCKEGLMKTFDRGYSEMTFSKIATLTRAREAVIHKEFHLSTADPGIVGLDRIVTIGRTNYDVADQLSNLGMEAIHPKAAKGLREQGIELRIKNAFEPEHAGTLISQDYCSAEPCVEIIAGRTGVVALEVFDQDMLGDIGYEIELLQLLQQLKVSVISRDSDANSQTYYLSGTRKMINRAVRLIGERYSGAEVQLHRVAIVSAIGSDLKVSGILARTVSALSGANISVQALHQSVRQVEMQAIVKEDDYERAVKAMHHALIEREEHGDVICAA</sequence>
<dbReference type="PANTHER" id="PTHR21499:SF3">
    <property type="entry name" value="ASPARTOKINASE"/>
    <property type="match status" value="1"/>
</dbReference>
<organism evidence="10 11">
    <name type="scientific">Marinobacterium lacunae</name>
    <dbReference type="NCBI Taxonomy" id="1232683"/>
    <lineage>
        <taxon>Bacteria</taxon>
        <taxon>Pseudomonadati</taxon>
        <taxon>Pseudomonadota</taxon>
        <taxon>Gammaproteobacteria</taxon>
        <taxon>Oceanospirillales</taxon>
        <taxon>Oceanospirillaceae</taxon>
        <taxon>Marinobacterium</taxon>
    </lineage>
</organism>
<evidence type="ECO:0000256" key="4">
    <source>
        <dbReference type="ARBA" id="ARBA00022741"/>
    </source>
</evidence>
<evidence type="ECO:0000256" key="7">
    <source>
        <dbReference type="ARBA" id="ARBA00047872"/>
    </source>
</evidence>
<evidence type="ECO:0000313" key="11">
    <source>
        <dbReference type="Proteomes" id="UP000028252"/>
    </source>
</evidence>
<dbReference type="AlphaFoldDB" id="A0A081FW54"/>
<accession>A0A081FW54</accession>
<dbReference type="NCBIfam" id="NF006614">
    <property type="entry name" value="PRK09181.1"/>
    <property type="match status" value="1"/>
</dbReference>
<dbReference type="PANTHER" id="PTHR21499">
    <property type="entry name" value="ASPARTATE KINASE"/>
    <property type="match status" value="1"/>
</dbReference>
<dbReference type="InterPro" id="IPR036393">
    <property type="entry name" value="AceGlu_kinase-like_sf"/>
</dbReference>
<dbReference type="EMBL" id="JMQN01000047">
    <property type="protein sequence ID" value="KEA62759.1"/>
    <property type="molecule type" value="Genomic_DNA"/>
</dbReference>
<feature type="domain" description="Aspartate/glutamate/uridylate kinase" evidence="8">
    <location>
        <begin position="14"/>
        <end position="307"/>
    </location>
</feature>
<keyword evidence="3 10" id="KW-0808">Transferase</keyword>
<keyword evidence="5 10" id="KW-0418">Kinase</keyword>
<comment type="caution">
    <text evidence="10">The sequence shown here is derived from an EMBL/GenBank/DDBJ whole genome shotgun (WGS) entry which is preliminary data.</text>
</comment>
<dbReference type="Gene3D" id="3.30.2130.10">
    <property type="entry name" value="VC0802-like"/>
    <property type="match status" value="1"/>
</dbReference>
<dbReference type="EC" id="2.7.2.4" evidence="2"/>
<dbReference type="GO" id="GO:0005829">
    <property type="term" value="C:cytosol"/>
    <property type="evidence" value="ECO:0007669"/>
    <property type="project" value="TreeGrafter"/>
</dbReference>
<proteinExistence type="inferred from homology"/>
<dbReference type="GO" id="GO:0009089">
    <property type="term" value="P:lysine biosynthetic process via diaminopimelate"/>
    <property type="evidence" value="ECO:0007669"/>
    <property type="project" value="TreeGrafter"/>
</dbReference>
<evidence type="ECO:0000256" key="5">
    <source>
        <dbReference type="ARBA" id="ARBA00022777"/>
    </source>
</evidence>
<gene>
    <name evidence="10" type="ORF">ADIMK_3231</name>
</gene>
<dbReference type="STRING" id="1232683.ADIMK_3231"/>
<comment type="similarity">
    <text evidence="1">Belongs to the aspartokinase family.</text>
</comment>
<dbReference type="Proteomes" id="UP000028252">
    <property type="component" value="Unassembled WGS sequence"/>
</dbReference>
<dbReference type="PATRIC" id="fig|1232683.4.peg.3181"/>
<evidence type="ECO:0000256" key="3">
    <source>
        <dbReference type="ARBA" id="ARBA00022679"/>
    </source>
</evidence>
<dbReference type="InterPro" id="IPR045865">
    <property type="entry name" value="ACT-like_dom_sf"/>
</dbReference>
<comment type="catalytic activity">
    <reaction evidence="7">
        <text>L-aspartate + ATP = 4-phospho-L-aspartate + ADP</text>
        <dbReference type="Rhea" id="RHEA:23776"/>
        <dbReference type="ChEBI" id="CHEBI:29991"/>
        <dbReference type="ChEBI" id="CHEBI:30616"/>
        <dbReference type="ChEBI" id="CHEBI:57535"/>
        <dbReference type="ChEBI" id="CHEBI:456216"/>
        <dbReference type="EC" id="2.7.2.4"/>
    </reaction>
</comment>
<dbReference type="SUPFAM" id="SSF53633">
    <property type="entry name" value="Carbamate kinase-like"/>
    <property type="match status" value="1"/>
</dbReference>
<protein>
    <recommendedName>
        <fullName evidence="2">aspartate kinase</fullName>
        <ecNumber evidence="2">2.7.2.4</ecNumber>
    </recommendedName>
</protein>